<dbReference type="PANTHER" id="PTHR43804">
    <property type="entry name" value="LD18447P"/>
    <property type="match status" value="1"/>
</dbReference>
<evidence type="ECO:0000256" key="2">
    <source>
        <dbReference type="ARBA" id="ARBA00022481"/>
    </source>
</evidence>
<dbReference type="PROSITE" id="PS00745">
    <property type="entry name" value="RF_PROK_I"/>
    <property type="match status" value="1"/>
</dbReference>
<feature type="domain" description="Prokaryotic-type class I peptide chain release factors" evidence="5">
    <location>
        <begin position="321"/>
        <end position="337"/>
    </location>
</feature>
<dbReference type="InterPro" id="IPR005139">
    <property type="entry name" value="PCRF"/>
</dbReference>
<dbReference type="Gene3D" id="3.30.160.20">
    <property type="match status" value="1"/>
</dbReference>
<dbReference type="GO" id="GO:0005737">
    <property type="term" value="C:cytoplasm"/>
    <property type="evidence" value="ECO:0007669"/>
    <property type="project" value="UniProtKB-ARBA"/>
</dbReference>
<evidence type="ECO:0000259" key="5">
    <source>
        <dbReference type="PROSITE" id="PS00745"/>
    </source>
</evidence>
<keyword evidence="4" id="KW-0175">Coiled coil</keyword>
<evidence type="ECO:0000313" key="6">
    <source>
        <dbReference type="EMBL" id="RMX62538.1"/>
    </source>
</evidence>
<dbReference type="InterPro" id="IPR000352">
    <property type="entry name" value="Pep_chain_release_fac_I"/>
</dbReference>
<proteinExistence type="inferred from homology"/>
<dbReference type="Gene3D" id="3.30.70.1660">
    <property type="match status" value="2"/>
</dbReference>
<dbReference type="EMBL" id="QLLG01000581">
    <property type="protein sequence ID" value="RMX62538.1"/>
    <property type="molecule type" value="Genomic_DNA"/>
</dbReference>
<dbReference type="InterPro" id="IPR050057">
    <property type="entry name" value="Prokaryotic/Mito_RF"/>
</dbReference>
<dbReference type="SMART" id="SM00937">
    <property type="entry name" value="PCRF"/>
    <property type="match status" value="1"/>
</dbReference>
<dbReference type="InterPro" id="IPR045853">
    <property type="entry name" value="Pep_chain_release_fac_I_sf"/>
</dbReference>
<accession>A0A3M6V755</accession>
<organism evidence="6 7">
    <name type="scientific">Peronospora effusa</name>
    <dbReference type="NCBI Taxonomy" id="542832"/>
    <lineage>
        <taxon>Eukaryota</taxon>
        <taxon>Sar</taxon>
        <taxon>Stramenopiles</taxon>
        <taxon>Oomycota</taxon>
        <taxon>Peronosporomycetes</taxon>
        <taxon>Peronosporales</taxon>
        <taxon>Peronosporaceae</taxon>
        <taxon>Peronospora</taxon>
    </lineage>
</organism>
<comment type="caution">
    <text evidence="6">The sequence shown here is derived from an EMBL/GenBank/DDBJ whole genome shotgun (WGS) entry which is preliminary data.</text>
</comment>
<evidence type="ECO:0000256" key="4">
    <source>
        <dbReference type="SAM" id="Coils"/>
    </source>
</evidence>
<dbReference type="NCBIfam" id="TIGR00019">
    <property type="entry name" value="prfA"/>
    <property type="match status" value="1"/>
</dbReference>
<keyword evidence="2" id="KW-0488">Methylation</keyword>
<keyword evidence="3" id="KW-0648">Protein biosynthesis</keyword>
<dbReference type="Gene3D" id="6.10.140.1950">
    <property type="match status" value="1"/>
</dbReference>
<dbReference type="OrthoDB" id="2019491at2759"/>
<name>A0A3M6V755_9STRA</name>
<dbReference type="Proteomes" id="UP000282087">
    <property type="component" value="Unassembled WGS sequence"/>
</dbReference>
<dbReference type="GO" id="GO:0016149">
    <property type="term" value="F:translation release factor activity, codon specific"/>
    <property type="evidence" value="ECO:0007669"/>
    <property type="project" value="InterPro"/>
</dbReference>
<evidence type="ECO:0000256" key="1">
    <source>
        <dbReference type="ARBA" id="ARBA00010835"/>
    </source>
</evidence>
<dbReference type="VEuPathDB" id="FungiDB:DD237_001197"/>
<protein>
    <recommendedName>
        <fullName evidence="5">Prokaryotic-type class I peptide chain release factors domain-containing protein</fullName>
    </recommendedName>
</protein>
<dbReference type="STRING" id="542832.A0A3M6V755"/>
<keyword evidence="7" id="KW-1185">Reference proteome</keyword>
<gene>
    <name evidence="6" type="ORF">DD238_008353</name>
</gene>
<dbReference type="Pfam" id="PF03462">
    <property type="entry name" value="PCRF"/>
    <property type="match status" value="1"/>
</dbReference>
<reference evidence="6 7" key="1">
    <citation type="submission" date="2018-06" db="EMBL/GenBank/DDBJ databases">
        <title>Comparative genomics of downy mildews reveals potential adaptations to biotrophy.</title>
        <authorList>
            <person name="Fletcher K."/>
            <person name="Klosterman S.J."/>
            <person name="Derevnina L."/>
            <person name="Martin F."/>
            <person name="Koike S."/>
            <person name="Reyes Chin-Wo S."/>
            <person name="Mou B."/>
            <person name="Michelmore R."/>
        </authorList>
    </citation>
    <scope>NUCLEOTIDE SEQUENCE [LARGE SCALE GENOMIC DNA]</scope>
    <source>
        <strain evidence="6 7">R14</strain>
    </source>
</reference>
<dbReference type="PANTHER" id="PTHR43804:SF7">
    <property type="entry name" value="LD18447P"/>
    <property type="match status" value="1"/>
</dbReference>
<evidence type="ECO:0000313" key="7">
    <source>
        <dbReference type="Proteomes" id="UP000282087"/>
    </source>
</evidence>
<feature type="coiled-coil region" evidence="4">
    <location>
        <begin position="135"/>
        <end position="191"/>
    </location>
</feature>
<sequence length="457" mass="52052">MLYEQKSNRVIKELISELWDSQFYRMFTFWRGVRHTITTMLGAERQWLRRQWRVLSLAYQLQQHVRSHVPVASKLHQLNAVHIRSFAMPAAILSQMNLLGRRYDVLANELSHNDGSFSSNKITTLAIEMAEMEPKVAAVRELQNQQKLVKELDEMIVEQTDSDDPDAVELRRMAEDERRELLETINQLESEVVRLMLPRDEVDEKSSIVEIRAGTGGDEACLFAADILKMYQKVALAKGWKFEIMSLSETDLGGCKECVCSLTGRGAYGRMKFESGVHRVQRVPVNDVRVHTSAVSVVVLPEVEEVEVEIESKDLRIDVYRASGAGGQHVNTTESAVRITHIPTGIVAAVQDERSQHQNKAKALKILRARVFDGIRRQRDAARHTMRNSQVGSGDRSERVRTYNFPQSRVSDHRVNVTVFGIERMLNGELLDDIVDALVVDEQNHLLKQLENVSETL</sequence>
<evidence type="ECO:0000256" key="3">
    <source>
        <dbReference type="ARBA" id="ARBA00022917"/>
    </source>
</evidence>
<dbReference type="Pfam" id="PF00472">
    <property type="entry name" value="RF-1"/>
    <property type="match status" value="1"/>
</dbReference>
<dbReference type="SUPFAM" id="SSF75620">
    <property type="entry name" value="Release factor"/>
    <property type="match status" value="1"/>
</dbReference>
<dbReference type="FunFam" id="3.30.70.1660:FF:000002">
    <property type="entry name" value="Peptide chain release factor 1"/>
    <property type="match status" value="1"/>
</dbReference>
<comment type="similarity">
    <text evidence="1">Belongs to the prokaryotic/mitochondrial release factor family.</text>
</comment>
<dbReference type="AlphaFoldDB" id="A0A3M6V755"/>
<dbReference type="InterPro" id="IPR004373">
    <property type="entry name" value="RF-1"/>
</dbReference>
<dbReference type="NCBIfam" id="NF001859">
    <property type="entry name" value="PRK00591.1"/>
    <property type="match status" value="1"/>
</dbReference>
<dbReference type="FunFam" id="3.30.160.20:FF:000004">
    <property type="entry name" value="Peptide chain release factor 1"/>
    <property type="match status" value="1"/>
</dbReference>